<organism evidence="2 3">
    <name type="scientific">Desulfopila aestuarii DSM 18488</name>
    <dbReference type="NCBI Taxonomy" id="1121416"/>
    <lineage>
        <taxon>Bacteria</taxon>
        <taxon>Pseudomonadati</taxon>
        <taxon>Thermodesulfobacteriota</taxon>
        <taxon>Desulfobulbia</taxon>
        <taxon>Desulfobulbales</taxon>
        <taxon>Desulfocapsaceae</taxon>
        <taxon>Desulfopila</taxon>
    </lineage>
</organism>
<dbReference type="AlphaFoldDB" id="A0A1M7Y1E0"/>
<keyword evidence="1" id="KW-0472">Membrane</keyword>
<evidence type="ECO:0000256" key="1">
    <source>
        <dbReference type="SAM" id="Phobius"/>
    </source>
</evidence>
<name>A0A1M7Y1E0_9BACT</name>
<dbReference type="Proteomes" id="UP000184603">
    <property type="component" value="Unassembled WGS sequence"/>
</dbReference>
<keyword evidence="3" id="KW-1185">Reference proteome</keyword>
<dbReference type="EMBL" id="FRFE01000004">
    <property type="protein sequence ID" value="SHO45588.1"/>
    <property type="molecule type" value="Genomic_DNA"/>
</dbReference>
<accession>A0A1M7Y1E0</accession>
<reference evidence="2 3" key="1">
    <citation type="submission" date="2016-12" db="EMBL/GenBank/DDBJ databases">
        <authorList>
            <person name="Song W.-J."/>
            <person name="Kurnit D.M."/>
        </authorList>
    </citation>
    <scope>NUCLEOTIDE SEQUENCE [LARGE SCALE GENOMIC DNA]</scope>
    <source>
        <strain evidence="2 3">DSM 18488</strain>
    </source>
</reference>
<keyword evidence="1" id="KW-1133">Transmembrane helix</keyword>
<gene>
    <name evidence="2" type="ORF">SAMN02745220_01142</name>
</gene>
<evidence type="ECO:0000313" key="3">
    <source>
        <dbReference type="Proteomes" id="UP000184603"/>
    </source>
</evidence>
<proteinExistence type="predicted"/>
<dbReference type="RefSeq" id="WP_073612488.1">
    <property type="nucleotide sequence ID" value="NZ_FRFE01000004.1"/>
</dbReference>
<keyword evidence="1" id="KW-0812">Transmembrane</keyword>
<dbReference type="STRING" id="1121416.SAMN02745220_01142"/>
<dbReference type="OrthoDB" id="5432640at2"/>
<feature type="transmembrane region" description="Helical" evidence="1">
    <location>
        <begin position="21"/>
        <end position="42"/>
    </location>
</feature>
<sequence length="147" mass="15516">MKASRTVTPTICLGQLDRTAVLVLTLLTFVTLISAYGAALAAEPVSASYLGVSGDTVRLRVTIGSPAPQNLILEQYLPPGAQMIGSSPSARQVKNSGVVKWLFKNISPGNIDVSMRVSPPAAAKNVGGTIRYRMPGGGKMQELRISY</sequence>
<evidence type="ECO:0000313" key="2">
    <source>
        <dbReference type="EMBL" id="SHO45588.1"/>
    </source>
</evidence>
<protein>
    <submittedName>
        <fullName evidence="2">Uncharacterized protein</fullName>
    </submittedName>
</protein>